<dbReference type="Pfam" id="PF01321">
    <property type="entry name" value="Creatinase_N"/>
    <property type="match status" value="1"/>
</dbReference>
<organism evidence="2">
    <name type="scientific">Rhizophora mucronata</name>
    <name type="common">Asiatic mangrove</name>
    <dbReference type="NCBI Taxonomy" id="61149"/>
    <lineage>
        <taxon>Eukaryota</taxon>
        <taxon>Viridiplantae</taxon>
        <taxon>Streptophyta</taxon>
        <taxon>Embryophyta</taxon>
        <taxon>Tracheophyta</taxon>
        <taxon>Spermatophyta</taxon>
        <taxon>Magnoliopsida</taxon>
        <taxon>eudicotyledons</taxon>
        <taxon>Gunneridae</taxon>
        <taxon>Pentapetalae</taxon>
        <taxon>rosids</taxon>
        <taxon>fabids</taxon>
        <taxon>Malpighiales</taxon>
        <taxon>Rhizophoraceae</taxon>
        <taxon>Rhizophora</taxon>
    </lineage>
</organism>
<reference evidence="2" key="1">
    <citation type="submission" date="2018-02" db="EMBL/GenBank/DDBJ databases">
        <title>Rhizophora mucronata_Transcriptome.</title>
        <authorList>
            <person name="Meera S.P."/>
            <person name="Sreeshan A."/>
            <person name="Augustine A."/>
        </authorList>
    </citation>
    <scope>NUCLEOTIDE SEQUENCE</scope>
    <source>
        <tissue evidence="2">Leaf</tissue>
    </source>
</reference>
<name>A0A2P2KSP7_RHIMU</name>
<sequence>MRSLSSPMMRPLSISVSLSDSSPSLFSRILLSRPLPKSLFPNFRIHPKLYINPSRSHLLIRSCSSITAKPSSELRRNRTISSEPDEKLRALRELFTKPEIGIDAYIIPSQDAHQSEFIAECYMRRAYISGFTGSAGTAVVTKEKAALWTDGRYFLQVREEFTIRSLFWCYTWDILFCAAHMLKICFPGPSFVKSSF</sequence>
<feature type="domain" description="Creatinase N-terminal" evidence="1">
    <location>
        <begin position="99"/>
        <end position="163"/>
    </location>
</feature>
<accession>A0A2P2KSP7</accession>
<dbReference type="Gene3D" id="3.40.350.10">
    <property type="entry name" value="Creatinase/prolidase N-terminal domain"/>
    <property type="match status" value="1"/>
</dbReference>
<proteinExistence type="predicted"/>
<dbReference type="EMBL" id="GGEC01028249">
    <property type="protein sequence ID" value="MBX08733.1"/>
    <property type="molecule type" value="Transcribed_RNA"/>
</dbReference>
<dbReference type="SUPFAM" id="SSF53092">
    <property type="entry name" value="Creatinase/prolidase N-terminal domain"/>
    <property type="match status" value="1"/>
</dbReference>
<dbReference type="PANTHER" id="PTHR43763:SF6">
    <property type="entry name" value="XAA-PRO AMINOPEPTIDASE 1"/>
    <property type="match status" value="1"/>
</dbReference>
<dbReference type="InterPro" id="IPR000587">
    <property type="entry name" value="Creatinase_N"/>
</dbReference>
<evidence type="ECO:0000313" key="2">
    <source>
        <dbReference type="EMBL" id="MBX08733.1"/>
    </source>
</evidence>
<dbReference type="AlphaFoldDB" id="A0A2P2KSP7"/>
<dbReference type="PANTHER" id="PTHR43763">
    <property type="entry name" value="XAA-PRO AMINOPEPTIDASE 1"/>
    <property type="match status" value="1"/>
</dbReference>
<dbReference type="InterPro" id="IPR029149">
    <property type="entry name" value="Creatin/AminoP/Spt16_N"/>
</dbReference>
<evidence type="ECO:0000259" key="1">
    <source>
        <dbReference type="Pfam" id="PF01321"/>
    </source>
</evidence>
<protein>
    <submittedName>
        <fullName evidence="2">Uncharacterized protein MANES_09G167500</fullName>
    </submittedName>
</protein>
<dbReference type="InterPro" id="IPR050422">
    <property type="entry name" value="X-Pro_aminopeptidase_P"/>
</dbReference>